<reference evidence="2 3" key="1">
    <citation type="submission" date="2015-09" db="EMBL/GenBank/DDBJ databases">
        <title>Sorangium comparison.</title>
        <authorList>
            <person name="Zaburannyi N."/>
            <person name="Bunk B."/>
            <person name="Overmann J."/>
            <person name="Mueller R."/>
        </authorList>
    </citation>
    <scope>NUCLEOTIDE SEQUENCE [LARGE SCALE GENOMIC DNA]</scope>
    <source>
        <strain evidence="2 3">So ce836</strain>
    </source>
</reference>
<evidence type="ECO:0000313" key="3">
    <source>
        <dbReference type="Proteomes" id="UP000295497"/>
    </source>
</evidence>
<feature type="region of interest" description="Disordered" evidence="1">
    <location>
        <begin position="256"/>
        <end position="296"/>
    </location>
</feature>
<protein>
    <submittedName>
        <fullName evidence="2">Uncharacterized protein</fullName>
    </submittedName>
</protein>
<proteinExistence type="predicted"/>
<dbReference type="Proteomes" id="UP000295497">
    <property type="component" value="Chromosome"/>
</dbReference>
<accession>A0A4P2R417</accession>
<name>A0A4P2R417_SORCE</name>
<dbReference type="EMBL" id="CP012672">
    <property type="protein sequence ID" value="AUX37755.1"/>
    <property type="molecule type" value="Genomic_DNA"/>
</dbReference>
<organism evidence="2 3">
    <name type="scientific">Sorangium cellulosum</name>
    <name type="common">Polyangium cellulosum</name>
    <dbReference type="NCBI Taxonomy" id="56"/>
    <lineage>
        <taxon>Bacteria</taxon>
        <taxon>Pseudomonadati</taxon>
        <taxon>Myxococcota</taxon>
        <taxon>Polyangia</taxon>
        <taxon>Polyangiales</taxon>
        <taxon>Polyangiaceae</taxon>
        <taxon>Sorangium</taxon>
    </lineage>
</organism>
<evidence type="ECO:0000313" key="2">
    <source>
        <dbReference type="EMBL" id="AUX37755.1"/>
    </source>
</evidence>
<gene>
    <name evidence="2" type="ORF">SOCE836_099870</name>
</gene>
<sequence>MTVMNDGNLTDTTSMDEAVAMIRAEFAEGPSGGALFDVMLSGTKRLFGCSSDCYTEEAARDISAGPIDMATCDQRRFLCSYLELAWGRGPRSIEAEAAVAWHLLRDDLEDLLLRLCAPDASGRIRTGACANAGDWIAPVRMCATYNADARDIARDLALSWLQRHDKEMVSRNAGLSLEALRARVETAPAGARVPLKGGSDRAHALSRETVLKALATPPSALLEALEAAAAPDEAWRAAEPRAREILALTSQIAETGEGPPRWAVHTDTRPRPLPPKARAFSRAPPRGRRRDPGDPPIPLALAALGRRALLARPDALTQQPHEGEPRMKPGPYFFAWCDEAERVDAFAAALPALVARGSYISVRMGSDVDRSVNFVDEAVAMIRAHFGRTDAETYFAMELDDRRTFYGHYRCFTGKSERLKPRGPIHMVPASAADILPLDLYLALGNGPRSVEAEAELTWHIVLDDLEDLLLRLCAPDASRRVSTGGCTSAWTWLAPVSMCATYHADARDIARDLALSWVSLDDKEKVSLIAGMSLEALHARIDAAPTGARVVPTDKSGRSIPLFRETVLKALAMPGSALIEALVAAADVPDEAWRAAAPRAEEIHNLTVQARARGESFTRGGGPLTWVELTGEHVYFLVDHAPFHVRRLPGGGVLLATHPYRTLWPLWADALFALGLMS</sequence>
<dbReference type="RefSeq" id="WP_324293039.1">
    <property type="nucleotide sequence ID" value="NZ_CP012672.1"/>
</dbReference>
<dbReference type="AlphaFoldDB" id="A0A4P2R417"/>
<evidence type="ECO:0000256" key="1">
    <source>
        <dbReference type="SAM" id="MobiDB-lite"/>
    </source>
</evidence>